<evidence type="ECO:0000259" key="7">
    <source>
        <dbReference type="Pfam" id="PF08281"/>
    </source>
</evidence>
<dbReference type="EMBL" id="HG934468">
    <property type="protein sequence ID" value="CDN32184.1"/>
    <property type="molecule type" value="Genomic_DNA"/>
</dbReference>
<proteinExistence type="inferred from homology"/>
<dbReference type="InterPro" id="IPR036388">
    <property type="entry name" value="WH-like_DNA-bd_sf"/>
</dbReference>
<keyword evidence="2" id="KW-0805">Transcription regulation</keyword>
<dbReference type="Pfam" id="PF04542">
    <property type="entry name" value="Sigma70_r2"/>
    <property type="match status" value="1"/>
</dbReference>
<dbReference type="STRING" id="1433126.BN938_2111"/>
<dbReference type="SUPFAM" id="SSF88946">
    <property type="entry name" value="Sigma2 domain of RNA polymerase sigma factors"/>
    <property type="match status" value="1"/>
</dbReference>
<evidence type="ECO:0000313" key="9">
    <source>
        <dbReference type="Proteomes" id="UP000027616"/>
    </source>
</evidence>
<dbReference type="eggNOG" id="COG1595">
    <property type="taxonomic scope" value="Bacteria"/>
</dbReference>
<dbReference type="GO" id="GO:0006352">
    <property type="term" value="P:DNA-templated transcription initiation"/>
    <property type="evidence" value="ECO:0007669"/>
    <property type="project" value="InterPro"/>
</dbReference>
<accession>A0A060RDW9</accession>
<gene>
    <name evidence="8" type="ORF">BN938_2111</name>
</gene>
<protein>
    <submittedName>
        <fullName evidence="8">RNA polymerase sigma-70 factor</fullName>
    </submittedName>
</protein>
<keyword evidence="9" id="KW-1185">Reference proteome</keyword>
<evidence type="ECO:0000259" key="6">
    <source>
        <dbReference type="Pfam" id="PF04542"/>
    </source>
</evidence>
<dbReference type="Proteomes" id="UP000027616">
    <property type="component" value="Chromosome I"/>
</dbReference>
<organism evidence="8 9">
    <name type="scientific">Mucinivorans hirudinis</name>
    <dbReference type="NCBI Taxonomy" id="1433126"/>
    <lineage>
        <taxon>Bacteria</taxon>
        <taxon>Pseudomonadati</taxon>
        <taxon>Bacteroidota</taxon>
        <taxon>Bacteroidia</taxon>
        <taxon>Bacteroidales</taxon>
        <taxon>Rikenellaceae</taxon>
        <taxon>Mucinivorans</taxon>
    </lineage>
</organism>
<evidence type="ECO:0000256" key="4">
    <source>
        <dbReference type="ARBA" id="ARBA00023125"/>
    </source>
</evidence>
<comment type="similarity">
    <text evidence="1">Belongs to the sigma-70 factor family. ECF subfamily.</text>
</comment>
<dbReference type="AlphaFoldDB" id="A0A060RDW9"/>
<evidence type="ECO:0000256" key="1">
    <source>
        <dbReference type="ARBA" id="ARBA00010641"/>
    </source>
</evidence>
<dbReference type="PATRIC" id="fig|1433126.3.peg.2084"/>
<keyword evidence="4" id="KW-0238">DNA-binding</keyword>
<dbReference type="OrthoDB" id="9790423at2"/>
<sequence length="194" mass="22465">MNNEVRSDQVLLDSYLGGNSEAIEMLIERHRRKVYNYILMMVKNRSLADDIFQDTFIKVIQSIERGKYADNGKFVSWVLRIAHNQIIDHFRSLKSGVHVTSDDVGYDILNQSKFSQGNFEDVLMQSQTALQVRGLVDLLPEEQREVVMLRHFVGMSFKEIAEQTNVSINTALGRMRYALINLRKLIEEKELNLV</sequence>
<dbReference type="InterPro" id="IPR013324">
    <property type="entry name" value="RNA_pol_sigma_r3/r4-like"/>
</dbReference>
<evidence type="ECO:0000313" key="8">
    <source>
        <dbReference type="EMBL" id="CDN32184.1"/>
    </source>
</evidence>
<dbReference type="SUPFAM" id="SSF88659">
    <property type="entry name" value="Sigma3 and sigma4 domains of RNA polymerase sigma factors"/>
    <property type="match status" value="1"/>
</dbReference>
<dbReference type="Pfam" id="PF08281">
    <property type="entry name" value="Sigma70_r4_2"/>
    <property type="match status" value="1"/>
</dbReference>
<keyword evidence="5" id="KW-0804">Transcription</keyword>
<dbReference type="GO" id="GO:0016987">
    <property type="term" value="F:sigma factor activity"/>
    <property type="evidence" value="ECO:0007669"/>
    <property type="project" value="UniProtKB-KW"/>
</dbReference>
<dbReference type="InterPro" id="IPR014284">
    <property type="entry name" value="RNA_pol_sigma-70_dom"/>
</dbReference>
<reference evidence="8 9" key="1">
    <citation type="journal article" date="2015" name="Genome Announc.">
        <title>Complete Genome Sequence of the Novel Leech Symbiont Mucinivorans hirudinis M3T.</title>
        <authorList>
            <person name="Nelson M.C."/>
            <person name="Bomar L."/>
            <person name="Graf J."/>
        </authorList>
    </citation>
    <scope>NUCLEOTIDE SEQUENCE [LARGE SCALE GENOMIC DNA]</scope>
    <source>
        <strain evidence="9">M3</strain>
    </source>
</reference>
<keyword evidence="3" id="KW-0731">Sigma factor</keyword>
<name>A0A060RDW9_9BACT</name>
<feature type="domain" description="RNA polymerase sigma factor 70 region 4 type 2" evidence="7">
    <location>
        <begin position="131"/>
        <end position="170"/>
    </location>
</feature>
<dbReference type="InterPro" id="IPR013325">
    <property type="entry name" value="RNA_pol_sigma_r2"/>
</dbReference>
<dbReference type="CDD" id="cd06171">
    <property type="entry name" value="Sigma70_r4"/>
    <property type="match status" value="1"/>
</dbReference>
<dbReference type="InterPro" id="IPR039425">
    <property type="entry name" value="RNA_pol_sigma-70-like"/>
</dbReference>
<dbReference type="GO" id="GO:0003677">
    <property type="term" value="F:DNA binding"/>
    <property type="evidence" value="ECO:0007669"/>
    <property type="project" value="UniProtKB-KW"/>
</dbReference>
<dbReference type="PANTHER" id="PTHR43133:SF8">
    <property type="entry name" value="RNA POLYMERASE SIGMA FACTOR HI_1459-RELATED"/>
    <property type="match status" value="1"/>
</dbReference>
<dbReference type="InterPro" id="IPR013249">
    <property type="entry name" value="RNA_pol_sigma70_r4_t2"/>
</dbReference>
<dbReference type="Gene3D" id="1.10.10.10">
    <property type="entry name" value="Winged helix-like DNA-binding domain superfamily/Winged helix DNA-binding domain"/>
    <property type="match status" value="1"/>
</dbReference>
<dbReference type="InterPro" id="IPR007627">
    <property type="entry name" value="RNA_pol_sigma70_r2"/>
</dbReference>
<feature type="domain" description="RNA polymerase sigma-70 region 2" evidence="6">
    <location>
        <begin position="26"/>
        <end position="94"/>
    </location>
</feature>
<evidence type="ECO:0000256" key="3">
    <source>
        <dbReference type="ARBA" id="ARBA00023082"/>
    </source>
</evidence>
<evidence type="ECO:0000256" key="5">
    <source>
        <dbReference type="ARBA" id="ARBA00023163"/>
    </source>
</evidence>
<evidence type="ECO:0000256" key="2">
    <source>
        <dbReference type="ARBA" id="ARBA00023015"/>
    </source>
</evidence>
<dbReference type="Gene3D" id="1.10.1740.10">
    <property type="match status" value="1"/>
</dbReference>
<dbReference type="KEGG" id="rbc:BN938_2111"/>
<dbReference type="PANTHER" id="PTHR43133">
    <property type="entry name" value="RNA POLYMERASE ECF-TYPE SIGMA FACTO"/>
    <property type="match status" value="1"/>
</dbReference>
<dbReference type="NCBIfam" id="TIGR02937">
    <property type="entry name" value="sigma70-ECF"/>
    <property type="match status" value="1"/>
</dbReference>
<dbReference type="HOGENOM" id="CLU_047691_3_4_10"/>